<feature type="transmembrane region" description="Helical" evidence="15">
    <location>
        <begin position="659"/>
        <end position="687"/>
    </location>
</feature>
<organism evidence="18 19">
    <name type="scientific">Scophthalmus maximus</name>
    <name type="common">Turbot</name>
    <name type="synonym">Psetta maxima</name>
    <dbReference type="NCBI Taxonomy" id="52904"/>
    <lineage>
        <taxon>Eukaryota</taxon>
        <taxon>Metazoa</taxon>
        <taxon>Chordata</taxon>
        <taxon>Craniata</taxon>
        <taxon>Vertebrata</taxon>
        <taxon>Euteleostomi</taxon>
        <taxon>Actinopterygii</taxon>
        <taxon>Neopterygii</taxon>
        <taxon>Teleostei</taxon>
        <taxon>Neoteleostei</taxon>
        <taxon>Acanthomorphata</taxon>
        <taxon>Carangaria</taxon>
        <taxon>Pleuronectiformes</taxon>
        <taxon>Pleuronectoidei</taxon>
        <taxon>Scophthalmidae</taxon>
        <taxon>Scophthalmus</taxon>
    </lineage>
</organism>
<dbReference type="Gene3D" id="3.50.50.60">
    <property type="entry name" value="FAD/NAD(P)-binding domain"/>
    <property type="match status" value="3"/>
</dbReference>
<keyword evidence="12 13" id="KW-1015">Disulfide bond</keyword>
<dbReference type="GO" id="GO:0043252">
    <property type="term" value="P:sodium-independent organic anion transport"/>
    <property type="evidence" value="ECO:0007669"/>
    <property type="project" value="TreeGrafter"/>
</dbReference>
<feature type="compositionally biased region" description="Polar residues" evidence="14">
    <location>
        <begin position="1572"/>
        <end position="1585"/>
    </location>
</feature>
<keyword evidence="10 15" id="KW-1133">Transmembrane helix</keyword>
<sequence length="1847" mass="202572">LFLASLAFVYFAKAFCGAYMKSSITQIERRFDIPSSLIGVIDGSFEMGNLLVVAFVSYFGAKLHRPRLIAIGCLIMATGSFLISLPHFFQGPYKYETSVTHNKDSNSTENILPCLSNHSLTDIDDTPDLVPKIACEKAAGSSLWIYVFLGNMLRGIGETPIMPLGVSYLDDFSKEENTPFYLACIHTMGILGPMFGYMLGSYLAKIYVDIGSVDLDSITINHKDSRWVGAWWLGFIVTGTVILLSGIPFWFLPKSLPKQGEEQSQSKGTELATVAEQEDFLPEENQELEEKEKPVTFRELAKDFIPSLRRLFRNSIFCLMMLTHLVAVNGFIGLITFKPKFLEQIYGQSASKAIFLIGILNLPAVALGIITGGFVMKRFKLGVIGAARMSISATTCAFSLLAMQVFMHCGNADVAGLTVSYQGAPEVSYNQQTMVSQCNVGCSCSMKHWDPVCAYNGMTYASPCLAGCQTSTGTGRDTLFIMALSFAYFSKALTGTYMKSSITQIERRFDLSSTHIGLIDGSFEMGNLLFLAVVSHFGAKLHRPRLIAMGCVLMAAGALLTGLTHFFMGRYKYDTVIQVFQNDSVNIAACVDPMTTREASEILMEPSLEDKKACVRESGSNMWIYVFLGNALRGIGETPVTPLGIAYIDDFAKAENSPFYIACLQTITLLGPMFGFLLGSYCAKLYVDIGYVDMESVTITPQDARWVGAWWMGFLVSSALLLVSSVPFWFLPRTLPMQEGDESKPTAAQKTLEGTGAALNNHHDLKFTEIAKGFLPSLKRLLGTPAYFLLLCGSILKFNSFIGLFTFKAKYMEQQFGQSASRANFLIGVLNLPVVSVGIFLGGLLMKRYKLSVVSGAQLSFATSFLAYLLLLLQFGTKCDNIPVAGLTVSYNGTQSISYDREMLFSECNSDCSCSAEEWDPVCSDSGITYISPCLAGCLDSSGYGKNTVFHNCSCVSASFPAGSSTSVKLGRCPHAKDCSRSFTSYMAVSVLSSFINSLGATPGYMVIIRCITPELKSLALGIQALATRTLGGIPAPVYFGALIDSTCLKWSIKKCGGRGACRIYDSDMYRIIFLGLITCLSGSSYLFIVAVIVLLRRQFRKPEREMEKQQPAASNEIELEAPSNLAEGQPGAPQTPKPPHGARLWVRTATEPEEGGEVHETERIAEDSGLSCTNNTHCLTETTVELSPPPTDRAKSELQGLKPEEEDKERKDEASTETNAQVEEESTGHKDAPQKLFVTCSDNIMRQHPLLMTIHLRNLLFIIDEAQGGGRQGQSLTTLKLHYVSQGKSTDTMYHLRAPVLVLMLLVLLRCVATAPRHRYFSQSSSTERESALPDGGDGWIAPGPISSPFLGLMGTRPQRGLTAVNSHHMEKRKCNTATCVTQRLADFLVRSSNTIGTVYAPTNVSKTLEEFDVEERPSSVLEEKFPNLTVIHSAVQSLDTQSHSLETTDGRLFGYEKLCICSGGRPKLLTEENPYVLGIRDTDSAQEFQKRLSKAKRIIVVGNGGIALELVYEVEGCEVIWAVKDKAIGNTFFDAGAAQFLIPSLEADKPESAAPCKRHRYTTEEPAAGASQTFTADRNSQQHGAGPTETGSALGPDWHEGINLRGAQQVSRRVSVEYQCEVEKIFTSEELPDSQQQTLGPENAGSWPVYIRLTNGKTFGCDFVISATGVVPNTEPFLLGNNFALADDAGLQVDEHMMTSEPDVYAAGDVCTACWEHGPLWQQARQMGWYAGHCMAARVLSETIELDFCFELFSHITKFFNYKVVLLGKFNGQGLGPDHELLLRCTKGLEYVKVVLSAGRMVGAVLIGETDLEETFENLILNRMDLTPYGEELLNPDIDIEDYFD</sequence>
<feature type="domain" description="Kazal-like" evidence="17">
    <location>
        <begin position="432"/>
        <end position="494"/>
    </location>
</feature>
<dbReference type="InterPro" id="IPR036058">
    <property type="entry name" value="Kazal_dom_sf"/>
</dbReference>
<feature type="transmembrane region" description="Helical" evidence="15">
    <location>
        <begin position="545"/>
        <end position="568"/>
    </location>
</feature>
<keyword evidence="7" id="KW-0964">Secreted</keyword>
<dbReference type="GO" id="GO:0015125">
    <property type="term" value="F:bile acid transmembrane transporter activity"/>
    <property type="evidence" value="ECO:0007669"/>
    <property type="project" value="TreeGrafter"/>
</dbReference>
<feature type="transmembrane region" description="Helical" evidence="15">
    <location>
        <begin position="387"/>
        <end position="407"/>
    </location>
</feature>
<feature type="disulfide bond" evidence="13">
    <location>
        <begin position="1376"/>
        <end position="1381"/>
    </location>
</feature>
<evidence type="ECO:0000256" key="3">
    <source>
        <dbReference type="ARBA" id="ARBA00004651"/>
    </source>
</evidence>
<evidence type="ECO:0000256" key="13">
    <source>
        <dbReference type="PIRSR" id="PIRSR621116-50"/>
    </source>
</evidence>
<feature type="transmembrane region" description="Helical" evidence="15">
    <location>
        <begin position="825"/>
        <end position="846"/>
    </location>
</feature>
<evidence type="ECO:0000256" key="8">
    <source>
        <dbReference type="ARBA" id="ARBA00022692"/>
    </source>
</evidence>
<dbReference type="PROSITE" id="PS00258">
    <property type="entry name" value="CALCITONIN"/>
    <property type="match status" value="1"/>
</dbReference>
<dbReference type="GO" id="GO:0005576">
    <property type="term" value="C:extracellular region"/>
    <property type="evidence" value="ECO:0007669"/>
    <property type="project" value="UniProtKB-SubCell"/>
</dbReference>
<feature type="region of interest" description="Disordered" evidence="14">
    <location>
        <begin position="1566"/>
        <end position="1601"/>
    </location>
</feature>
<feature type="non-terminal residue" evidence="18">
    <location>
        <position position="1"/>
    </location>
</feature>
<dbReference type="InterPro" id="IPR001693">
    <property type="entry name" value="Calcitonin_peptide-like"/>
</dbReference>
<feature type="transmembrane region" description="Helical" evidence="15">
    <location>
        <begin position="68"/>
        <end position="89"/>
    </location>
</feature>
<keyword evidence="9" id="KW-0372">Hormone</keyword>
<dbReference type="SUPFAM" id="SSF103473">
    <property type="entry name" value="MFS general substrate transporter"/>
    <property type="match status" value="2"/>
</dbReference>
<dbReference type="GO" id="GO:0005179">
    <property type="term" value="F:hormone activity"/>
    <property type="evidence" value="ECO:0007669"/>
    <property type="project" value="UniProtKB-KW"/>
</dbReference>
<keyword evidence="8 15" id="KW-0812">Transmembrane</keyword>
<dbReference type="Proteomes" id="UP000438429">
    <property type="component" value="Unassembled WGS sequence"/>
</dbReference>
<dbReference type="Pfam" id="PF07992">
    <property type="entry name" value="Pyr_redox_2"/>
    <property type="match status" value="2"/>
</dbReference>
<dbReference type="InterPro" id="IPR004156">
    <property type="entry name" value="OATP"/>
</dbReference>
<feature type="region of interest" description="Disordered" evidence="14">
    <location>
        <begin position="1182"/>
        <end position="1231"/>
    </location>
</feature>
<dbReference type="PANTHER" id="PTHR11388:SF89">
    <property type="entry name" value="SOLUTE CARRIER ORGANIC ANION TRANSPORTER FAMILY MEMBER 1B3"/>
    <property type="match status" value="1"/>
</dbReference>
<name>A0A6A4SGQ6_SCOMX</name>
<dbReference type="PANTHER" id="PTHR11388">
    <property type="entry name" value="ORGANIC ANION TRANSPORTER"/>
    <property type="match status" value="1"/>
</dbReference>
<dbReference type="PROSITE" id="PS51465">
    <property type="entry name" value="KAZAL_2"/>
    <property type="match status" value="2"/>
</dbReference>
<dbReference type="Pfam" id="PF07648">
    <property type="entry name" value="Kazal_2"/>
    <property type="match status" value="1"/>
</dbReference>
<comment type="similarity">
    <text evidence="5">Belongs to the organo anion transporter (TC 2.A.60) family.</text>
</comment>
<evidence type="ECO:0000256" key="1">
    <source>
        <dbReference type="ARBA" id="ARBA00003306"/>
    </source>
</evidence>
<feature type="transmembrane region" description="Helical" evidence="15">
    <location>
        <begin position="180"/>
        <end position="199"/>
    </location>
</feature>
<evidence type="ECO:0000256" key="6">
    <source>
        <dbReference type="ARBA" id="ARBA00022475"/>
    </source>
</evidence>
<evidence type="ECO:0000313" key="18">
    <source>
        <dbReference type="EMBL" id="KAF0029562.1"/>
    </source>
</evidence>
<dbReference type="Gene3D" id="6.10.250.2190">
    <property type="match status" value="1"/>
</dbReference>
<dbReference type="InterPro" id="IPR021116">
    <property type="entry name" value="Calcitonin/adrenomedullin"/>
</dbReference>
<dbReference type="Pfam" id="PF03137">
    <property type="entry name" value="OATP"/>
    <property type="match status" value="2"/>
</dbReference>
<evidence type="ECO:0000256" key="12">
    <source>
        <dbReference type="ARBA" id="ARBA00023157"/>
    </source>
</evidence>
<feature type="transmembrane region" description="Helical" evidence="15">
    <location>
        <begin position="316"/>
        <end position="337"/>
    </location>
</feature>
<evidence type="ECO:0000256" key="2">
    <source>
        <dbReference type="ARBA" id="ARBA00004613"/>
    </source>
</evidence>
<feature type="transmembrane region" description="Helical" evidence="15">
    <location>
        <begin position="230"/>
        <end position="252"/>
    </location>
</feature>
<feature type="transmembrane region" description="Helical" evidence="15">
    <location>
        <begin position="353"/>
        <end position="375"/>
    </location>
</feature>
<evidence type="ECO:0000256" key="4">
    <source>
        <dbReference type="ARBA" id="ARBA00009222"/>
    </source>
</evidence>
<dbReference type="InterPro" id="IPR023753">
    <property type="entry name" value="FAD/NAD-binding_dom"/>
</dbReference>
<feature type="transmembrane region" description="Helical" evidence="15">
    <location>
        <begin position="1072"/>
        <end position="1096"/>
    </location>
</feature>
<feature type="compositionally biased region" description="Basic and acidic residues" evidence="14">
    <location>
        <begin position="1193"/>
        <end position="1215"/>
    </location>
</feature>
<comment type="function">
    <text evidence="1">Causes a rapid but short-lived drop in the level of calcium and phosphate in blood by promoting the incorporation of those ions in the bones.</text>
</comment>
<proteinExistence type="inferred from homology"/>
<evidence type="ECO:0000256" key="15">
    <source>
        <dbReference type="SAM" id="Phobius"/>
    </source>
</evidence>
<feature type="transmembrane region" description="Helical" evidence="15">
    <location>
        <begin position="786"/>
        <end position="805"/>
    </location>
</feature>
<evidence type="ECO:0000259" key="16">
    <source>
        <dbReference type="PROSITE" id="PS50850"/>
    </source>
</evidence>
<dbReference type="InterPro" id="IPR036259">
    <property type="entry name" value="MFS_trans_sf"/>
</dbReference>
<evidence type="ECO:0000256" key="5">
    <source>
        <dbReference type="ARBA" id="ARBA00009657"/>
    </source>
</evidence>
<feature type="domain" description="Kazal-like" evidence="17">
    <location>
        <begin position="902"/>
        <end position="957"/>
    </location>
</feature>
<comment type="subcellular location">
    <subcellularLocation>
        <location evidence="3">Cell membrane</location>
        <topology evidence="3">Multi-pass membrane protein</topology>
    </subcellularLocation>
    <subcellularLocation>
        <location evidence="2">Secreted</location>
    </subcellularLocation>
</comment>
<dbReference type="InterPro" id="IPR036188">
    <property type="entry name" value="FAD/NAD-bd_sf"/>
</dbReference>
<comment type="similarity">
    <text evidence="4">Belongs to the calcitonin family.</text>
</comment>
<evidence type="ECO:0000256" key="14">
    <source>
        <dbReference type="SAM" id="MobiDB-lite"/>
    </source>
</evidence>
<comment type="caution">
    <text evidence="18">The sequence shown here is derived from an EMBL/GenBank/DDBJ whole genome shotgun (WGS) entry which is preliminary data.</text>
</comment>
<dbReference type="GO" id="GO:0016323">
    <property type="term" value="C:basolateral plasma membrane"/>
    <property type="evidence" value="ECO:0007669"/>
    <property type="project" value="TreeGrafter"/>
</dbReference>
<dbReference type="InterPro" id="IPR002350">
    <property type="entry name" value="Kazal_dom"/>
</dbReference>
<dbReference type="PROSITE" id="PS50850">
    <property type="entry name" value="MFS"/>
    <property type="match status" value="1"/>
</dbReference>
<dbReference type="SMART" id="SM00113">
    <property type="entry name" value="CALCITONIN"/>
    <property type="match status" value="1"/>
</dbReference>
<evidence type="ECO:0008006" key="20">
    <source>
        <dbReference type="Google" id="ProtNLM"/>
    </source>
</evidence>
<dbReference type="EMBL" id="VEVO01000016">
    <property type="protein sequence ID" value="KAF0029562.1"/>
    <property type="molecule type" value="Genomic_DNA"/>
</dbReference>
<dbReference type="InterPro" id="IPR020846">
    <property type="entry name" value="MFS_dom"/>
</dbReference>
<keyword evidence="11 15" id="KW-0472">Membrane</keyword>
<dbReference type="PRINTS" id="PR00818">
    <property type="entry name" value="ISLETAMYLOID"/>
</dbReference>
<gene>
    <name evidence="18" type="ORF">F2P81_018667</name>
</gene>
<feature type="transmembrane region" description="Helical" evidence="15">
    <location>
        <begin position="853"/>
        <end position="873"/>
    </location>
</feature>
<dbReference type="GO" id="GO:0016491">
    <property type="term" value="F:oxidoreductase activity"/>
    <property type="evidence" value="ECO:0007669"/>
    <property type="project" value="InterPro"/>
</dbReference>
<evidence type="ECO:0000256" key="10">
    <source>
        <dbReference type="ARBA" id="ARBA00022989"/>
    </source>
</evidence>
<dbReference type="Pfam" id="PF00214">
    <property type="entry name" value="Calc_CGRP_IAPP"/>
    <property type="match status" value="1"/>
</dbReference>
<feature type="transmembrane region" description="Helical" evidence="15">
    <location>
        <begin position="38"/>
        <end position="61"/>
    </location>
</feature>
<reference evidence="18 19" key="1">
    <citation type="submission" date="2019-06" db="EMBL/GenBank/DDBJ databases">
        <title>Draft genomes of female and male turbot (Scophthalmus maximus).</title>
        <authorList>
            <person name="Xu H."/>
            <person name="Xu X.-W."/>
            <person name="Shao C."/>
            <person name="Chen S."/>
        </authorList>
    </citation>
    <scope>NUCLEOTIDE SEQUENCE [LARGE SCALE GENOMIC DNA]</scope>
    <source>
        <strain evidence="18">Ysfricsl-2016a</strain>
        <tissue evidence="18">Blood</tissue>
    </source>
</reference>
<evidence type="ECO:0000256" key="9">
    <source>
        <dbReference type="ARBA" id="ARBA00022702"/>
    </source>
</evidence>
<keyword evidence="6" id="KW-1003">Cell membrane</keyword>
<evidence type="ECO:0000259" key="17">
    <source>
        <dbReference type="PROSITE" id="PS51465"/>
    </source>
</evidence>
<evidence type="ECO:0000313" key="19">
    <source>
        <dbReference type="Proteomes" id="UP000438429"/>
    </source>
</evidence>
<dbReference type="InterPro" id="IPR018360">
    <property type="entry name" value="Calcitonin_CS"/>
</dbReference>
<accession>A0A6A4SGQ6</accession>
<dbReference type="InterPro" id="IPR000443">
    <property type="entry name" value="IAPP"/>
</dbReference>
<dbReference type="SUPFAM" id="SSF100895">
    <property type="entry name" value="Kazal-type serine protease inhibitors"/>
    <property type="match status" value="2"/>
</dbReference>
<feature type="transmembrane region" description="Helical" evidence="15">
    <location>
        <begin position="707"/>
        <end position="731"/>
    </location>
</feature>
<evidence type="ECO:0000256" key="7">
    <source>
        <dbReference type="ARBA" id="ARBA00022525"/>
    </source>
</evidence>
<dbReference type="Gene3D" id="1.20.1250.20">
    <property type="entry name" value="MFS general substrate transporter like domains"/>
    <property type="match status" value="2"/>
</dbReference>
<dbReference type="GO" id="GO:0015347">
    <property type="term" value="F:sodium-independent organic anion transmembrane transporter activity"/>
    <property type="evidence" value="ECO:0007669"/>
    <property type="project" value="TreeGrafter"/>
</dbReference>
<dbReference type="NCBIfam" id="TIGR00805">
    <property type="entry name" value="oat"/>
    <property type="match status" value="2"/>
</dbReference>
<evidence type="ECO:0000256" key="11">
    <source>
        <dbReference type="ARBA" id="ARBA00023136"/>
    </source>
</evidence>
<dbReference type="SUPFAM" id="SSF51905">
    <property type="entry name" value="FAD/NAD(P)-binding domain"/>
    <property type="match status" value="1"/>
</dbReference>
<feature type="domain" description="Major facilitator superfamily (MFS) profile" evidence="16">
    <location>
        <begin position="480"/>
        <end position="1101"/>
    </location>
</feature>
<protein>
    <recommendedName>
        <fullName evidence="20">Solute carrier organic anion transporter family member</fullName>
    </recommendedName>
</protein>